<accession>A0ABV9NJP3</accession>
<dbReference type="EMBL" id="JBHSGG010000011">
    <property type="protein sequence ID" value="MFC4727436.1"/>
    <property type="molecule type" value="Genomic_DNA"/>
</dbReference>
<keyword evidence="1" id="KW-0732">Signal</keyword>
<keyword evidence="3" id="KW-1185">Reference proteome</keyword>
<organism evidence="2 3">
    <name type="scientific">Coralloluteibacterium thermophilum</name>
    <dbReference type="NCBI Taxonomy" id="2707049"/>
    <lineage>
        <taxon>Bacteria</taxon>
        <taxon>Pseudomonadati</taxon>
        <taxon>Pseudomonadota</taxon>
        <taxon>Gammaproteobacteria</taxon>
        <taxon>Lysobacterales</taxon>
        <taxon>Lysobacteraceae</taxon>
        <taxon>Coralloluteibacterium</taxon>
    </lineage>
</organism>
<evidence type="ECO:0008006" key="4">
    <source>
        <dbReference type="Google" id="ProtNLM"/>
    </source>
</evidence>
<evidence type="ECO:0000313" key="2">
    <source>
        <dbReference type="EMBL" id="MFC4727436.1"/>
    </source>
</evidence>
<feature type="chain" id="PRO_5046202759" description="Nuclear transport factor 2 family protein" evidence="1">
    <location>
        <begin position="20"/>
        <end position="140"/>
    </location>
</feature>
<name>A0ABV9NJP3_9GAMM</name>
<evidence type="ECO:0000256" key="1">
    <source>
        <dbReference type="SAM" id="SignalP"/>
    </source>
</evidence>
<protein>
    <recommendedName>
        <fullName evidence="4">Nuclear transport factor 2 family protein</fullName>
    </recommendedName>
</protein>
<gene>
    <name evidence="2" type="ORF">ACFO3Q_04530</name>
</gene>
<sequence>MSRLLLLFAVLALALPLAGCPERSSRQQALDRALYTYAGMIRWGEFEAAQEFLDPEVRAAAPLTELDLERFRQIQVTSYHVKAAGPTADGGYARTVDVGVVNRHTQTERIVQALETWRWDEPSRRWLLTSGLPPVTAAQR</sequence>
<dbReference type="RefSeq" id="WP_377003446.1">
    <property type="nucleotide sequence ID" value="NZ_JBHSGG010000011.1"/>
</dbReference>
<dbReference type="Proteomes" id="UP001595892">
    <property type="component" value="Unassembled WGS sequence"/>
</dbReference>
<proteinExistence type="predicted"/>
<comment type="caution">
    <text evidence="2">The sequence shown here is derived from an EMBL/GenBank/DDBJ whole genome shotgun (WGS) entry which is preliminary data.</text>
</comment>
<reference evidence="3" key="1">
    <citation type="journal article" date="2019" name="Int. J. Syst. Evol. Microbiol.">
        <title>The Global Catalogue of Microorganisms (GCM) 10K type strain sequencing project: providing services to taxonomists for standard genome sequencing and annotation.</title>
        <authorList>
            <consortium name="The Broad Institute Genomics Platform"/>
            <consortium name="The Broad Institute Genome Sequencing Center for Infectious Disease"/>
            <person name="Wu L."/>
            <person name="Ma J."/>
        </authorList>
    </citation>
    <scope>NUCLEOTIDE SEQUENCE [LARGE SCALE GENOMIC DNA]</scope>
    <source>
        <strain evidence="3">CGMCC 1.13574</strain>
    </source>
</reference>
<evidence type="ECO:0000313" key="3">
    <source>
        <dbReference type="Proteomes" id="UP001595892"/>
    </source>
</evidence>
<feature type="signal peptide" evidence="1">
    <location>
        <begin position="1"/>
        <end position="19"/>
    </location>
</feature>